<dbReference type="InterPro" id="IPR050789">
    <property type="entry name" value="Diverse_Enzym_Activities"/>
</dbReference>
<reference evidence="2 3" key="1">
    <citation type="journal article" date="2010" name="ChemBioChem">
        <title>Cloning and characterization of the biosynthetic gene cluster of 16-membered macrolide antibiotic FD-891: involvement of a dual functional cytochrome P450 monooxygenase catalyzing epoxidation and hydroxylation.</title>
        <authorList>
            <person name="Kudo F."/>
            <person name="Motegi A."/>
            <person name="Mizoue K."/>
            <person name="Eguchi T."/>
        </authorList>
    </citation>
    <scope>NUCLEOTIDE SEQUENCE [LARGE SCALE GENOMIC DNA]</scope>
    <source>
        <strain evidence="2 3">A-8890</strain>
    </source>
</reference>
<name>A0ABN5VD82_9ACTN</name>
<evidence type="ECO:0000313" key="2">
    <source>
        <dbReference type="EMBL" id="BBC30960.1"/>
    </source>
</evidence>
<dbReference type="Gene3D" id="3.40.710.10">
    <property type="entry name" value="DD-peptidase/beta-lactamase superfamily"/>
    <property type="match status" value="1"/>
</dbReference>
<evidence type="ECO:0000259" key="1">
    <source>
        <dbReference type="Pfam" id="PF00144"/>
    </source>
</evidence>
<dbReference type="PANTHER" id="PTHR43283">
    <property type="entry name" value="BETA-LACTAMASE-RELATED"/>
    <property type="match status" value="1"/>
</dbReference>
<dbReference type="RefSeq" id="WP_286249595.1">
    <property type="nucleotide sequence ID" value="NZ_AP018448.1"/>
</dbReference>
<reference evidence="2 3" key="2">
    <citation type="journal article" date="2023" name="ChemBioChem">
        <title>Acyltransferase Domain Exchange between Two Independent Type I Polyketide Synthases in the Same Producer Strain of Macrolide Antibiotics.</title>
        <authorList>
            <person name="Kudo F."/>
            <person name="Kishikawa K."/>
            <person name="Tsuboi K."/>
            <person name="Kido T."/>
            <person name="Usui T."/>
            <person name="Hashimoto J."/>
            <person name="Shin-Ya K."/>
            <person name="Miyanaga A."/>
            <person name="Eguchi T."/>
        </authorList>
    </citation>
    <scope>NUCLEOTIDE SEQUENCE [LARGE SCALE GENOMIC DNA]</scope>
    <source>
        <strain evidence="2 3">A-8890</strain>
    </source>
</reference>
<organism evidence="2 3">
    <name type="scientific">Streptomyces graminofaciens</name>
    <dbReference type="NCBI Taxonomy" id="68212"/>
    <lineage>
        <taxon>Bacteria</taxon>
        <taxon>Bacillati</taxon>
        <taxon>Actinomycetota</taxon>
        <taxon>Actinomycetes</taxon>
        <taxon>Kitasatosporales</taxon>
        <taxon>Streptomycetaceae</taxon>
        <taxon>Streptomyces</taxon>
    </lineage>
</organism>
<dbReference type="EMBL" id="AP018448">
    <property type="protein sequence ID" value="BBC30960.1"/>
    <property type="molecule type" value="Genomic_DNA"/>
</dbReference>
<dbReference type="Proteomes" id="UP001321542">
    <property type="component" value="Chromosome"/>
</dbReference>
<dbReference type="SUPFAM" id="SSF56601">
    <property type="entry name" value="beta-lactamase/transpeptidase-like"/>
    <property type="match status" value="1"/>
</dbReference>
<accession>A0ABN5VD82</accession>
<sequence>MDKSSPQARLDEAVLQELCERVRREVEEGQLRAASFAVGLDGEVVFARAYGAAVPETPMVVMSPSKTVQDAALWLLVSEGAIRPEDPVAQHVPDFADNGKERVTVEHVMTHTGGFPDAPLDWPEWTDRDRRLQAFSSWTLTQEPGMRYAYHPASGSWVLAEVIARVSGLDHREFLRSRVLEPLGVAGIHGVSLGESAAEQKKVLEHTYFLSDETLTMLPPVFTSSDGTVLTPGGLGETEGRAAGFPGAGCVGTPTGLARLYQAYLHNPGTLWDPAVLADATGHVRVHMTGRWGRPVTRSLSMYVAGEPGARPRSELAFFGSTVSPRAFGHEGQGGNVVWADPDSGLSFAFLTNTVTFMPWEHNDRARELSTLAGRLLG</sequence>
<evidence type="ECO:0000313" key="3">
    <source>
        <dbReference type="Proteomes" id="UP001321542"/>
    </source>
</evidence>
<dbReference type="Pfam" id="PF00144">
    <property type="entry name" value="Beta-lactamase"/>
    <property type="match status" value="1"/>
</dbReference>
<dbReference type="InterPro" id="IPR012338">
    <property type="entry name" value="Beta-lactam/transpept-like"/>
</dbReference>
<dbReference type="InterPro" id="IPR001466">
    <property type="entry name" value="Beta-lactam-related"/>
</dbReference>
<feature type="domain" description="Beta-lactamase-related" evidence="1">
    <location>
        <begin position="22"/>
        <end position="366"/>
    </location>
</feature>
<protein>
    <recommendedName>
        <fullName evidence="1">Beta-lactamase-related domain-containing protein</fullName>
    </recommendedName>
</protein>
<gene>
    <name evidence="2" type="ORF">SGFS_022540</name>
</gene>
<proteinExistence type="predicted"/>
<keyword evidence="3" id="KW-1185">Reference proteome</keyword>